<evidence type="ECO:0000256" key="1">
    <source>
        <dbReference type="ARBA" id="ARBA00022553"/>
    </source>
</evidence>
<dbReference type="SMART" id="SM00421">
    <property type="entry name" value="HTH_LUXR"/>
    <property type="match status" value="1"/>
</dbReference>
<keyword evidence="2 6" id="KW-0238">DNA-binding</keyword>
<dbReference type="RefSeq" id="WP_118941327.1">
    <property type="nucleotide sequence ID" value="NZ_CP032125.1"/>
</dbReference>
<dbReference type="PANTHER" id="PTHR45566">
    <property type="entry name" value="HTH-TYPE TRANSCRIPTIONAL REGULATOR YHJB-RELATED"/>
    <property type="match status" value="1"/>
</dbReference>
<dbReference type="Proteomes" id="UP000261704">
    <property type="component" value="Chromosome"/>
</dbReference>
<dbReference type="CDD" id="cd17535">
    <property type="entry name" value="REC_NarL-like"/>
    <property type="match status" value="1"/>
</dbReference>
<dbReference type="InterPro" id="IPR051015">
    <property type="entry name" value="EvgA-like"/>
</dbReference>
<evidence type="ECO:0000256" key="2">
    <source>
        <dbReference type="ARBA" id="ARBA00023125"/>
    </source>
</evidence>
<dbReference type="Pfam" id="PF00072">
    <property type="entry name" value="Response_reg"/>
    <property type="match status" value="1"/>
</dbReference>
<dbReference type="Pfam" id="PF00196">
    <property type="entry name" value="GerE"/>
    <property type="match status" value="1"/>
</dbReference>
<evidence type="ECO:0000256" key="3">
    <source>
        <dbReference type="PROSITE-ProRule" id="PRU00169"/>
    </source>
</evidence>
<dbReference type="GO" id="GO:0006355">
    <property type="term" value="P:regulation of DNA-templated transcription"/>
    <property type="evidence" value="ECO:0007669"/>
    <property type="project" value="InterPro"/>
</dbReference>
<dbReference type="KEGG" id="pamo:BAR1_01175"/>
<dbReference type="PROSITE" id="PS50110">
    <property type="entry name" value="RESPONSE_REGULATORY"/>
    <property type="match status" value="1"/>
</dbReference>
<dbReference type="Gene3D" id="1.10.10.10">
    <property type="entry name" value="Winged helix-like DNA-binding domain superfamily/Winged helix DNA-binding domain"/>
    <property type="match status" value="1"/>
</dbReference>
<dbReference type="InterPro" id="IPR016032">
    <property type="entry name" value="Sig_transdc_resp-reg_C-effctor"/>
</dbReference>
<dbReference type="InterPro" id="IPR000792">
    <property type="entry name" value="Tscrpt_reg_LuxR_C"/>
</dbReference>
<accession>A0A347UCU1</accession>
<dbReference type="PROSITE" id="PS00622">
    <property type="entry name" value="HTH_LUXR_1"/>
    <property type="match status" value="1"/>
</dbReference>
<dbReference type="GO" id="GO:0003677">
    <property type="term" value="F:DNA binding"/>
    <property type="evidence" value="ECO:0007669"/>
    <property type="project" value="UniProtKB-KW"/>
</dbReference>
<dbReference type="Gene3D" id="3.40.50.2300">
    <property type="match status" value="1"/>
</dbReference>
<dbReference type="AlphaFoldDB" id="A0A347UCU1"/>
<dbReference type="PANTHER" id="PTHR45566:SF1">
    <property type="entry name" value="HTH-TYPE TRANSCRIPTIONAL REGULATOR YHJB-RELATED"/>
    <property type="match status" value="1"/>
</dbReference>
<dbReference type="PROSITE" id="PS50043">
    <property type="entry name" value="HTH_LUXR_2"/>
    <property type="match status" value="1"/>
</dbReference>
<evidence type="ECO:0000259" key="4">
    <source>
        <dbReference type="PROSITE" id="PS50043"/>
    </source>
</evidence>
<dbReference type="SMART" id="SM00448">
    <property type="entry name" value="REC"/>
    <property type="match status" value="1"/>
</dbReference>
<feature type="domain" description="HTH luxR-type" evidence="4">
    <location>
        <begin position="159"/>
        <end position="224"/>
    </location>
</feature>
<gene>
    <name evidence="6" type="ORF">BAR1_01175</name>
</gene>
<dbReference type="OrthoDB" id="9814495at2"/>
<keyword evidence="1 3" id="KW-0597">Phosphoprotein</keyword>
<dbReference type="CDD" id="cd06170">
    <property type="entry name" value="LuxR_C_like"/>
    <property type="match status" value="1"/>
</dbReference>
<dbReference type="GO" id="GO:0000160">
    <property type="term" value="P:phosphorelay signal transduction system"/>
    <property type="evidence" value="ECO:0007669"/>
    <property type="project" value="InterPro"/>
</dbReference>
<name>A0A347UCU1_9RHOB</name>
<dbReference type="PRINTS" id="PR00038">
    <property type="entry name" value="HTHLUXR"/>
</dbReference>
<dbReference type="InterPro" id="IPR001789">
    <property type="entry name" value="Sig_transdc_resp-reg_receiver"/>
</dbReference>
<reference evidence="6 7" key="1">
    <citation type="submission" date="2018-09" db="EMBL/GenBank/DDBJ databases">
        <title>Profundibacter amoris BAR1 gen. nov., sp. nov., a new member of the Roseobacter clade isolated at Lokis Castle Vent Field on the Arctic Mid-Oceanic Ridge.</title>
        <authorList>
            <person name="Le Moine Bauer S."/>
            <person name="Sjoeberg A.G."/>
            <person name="L'Haridon S."/>
            <person name="Stokke R."/>
            <person name="Roalkvam I."/>
            <person name="Steen I.H."/>
            <person name="Dahle H."/>
        </authorList>
    </citation>
    <scope>NUCLEOTIDE SEQUENCE [LARGE SCALE GENOMIC DNA]</scope>
    <source>
        <strain evidence="6 7">BAR1</strain>
    </source>
</reference>
<sequence length="230" mass="25090">MANQSETGQTPLNINSVLVIDDHPLFCEALAMTLRDVLELKRIETANSLTKGLDFLKTGFRADAIVLDLNLPDVSGVEGLLKLRAMVPKIPIVIVSALGDSRVITAVITAGAAGFIRKDAPRNDLADAFRKIWNGETYLPEDYNRSVGEPGVTEEMERTVEKLASLTPQQVTILKLICEGKLNKQIAYELSIAETTVKAHITAILRKLGVHSRTQAALLAKEADFSTLIK</sequence>
<dbReference type="InterPro" id="IPR036388">
    <property type="entry name" value="WH-like_DNA-bd_sf"/>
</dbReference>
<feature type="modified residue" description="4-aspartylphosphate" evidence="3">
    <location>
        <position position="68"/>
    </location>
</feature>
<dbReference type="SUPFAM" id="SSF52172">
    <property type="entry name" value="CheY-like"/>
    <property type="match status" value="1"/>
</dbReference>
<organism evidence="6 7">
    <name type="scientific">Profundibacter amoris</name>
    <dbReference type="NCBI Taxonomy" id="2171755"/>
    <lineage>
        <taxon>Bacteria</taxon>
        <taxon>Pseudomonadati</taxon>
        <taxon>Pseudomonadota</taxon>
        <taxon>Alphaproteobacteria</taxon>
        <taxon>Rhodobacterales</taxon>
        <taxon>Paracoccaceae</taxon>
        <taxon>Profundibacter</taxon>
    </lineage>
</organism>
<evidence type="ECO:0000313" key="6">
    <source>
        <dbReference type="EMBL" id="AXX96669.1"/>
    </source>
</evidence>
<dbReference type="SUPFAM" id="SSF46894">
    <property type="entry name" value="C-terminal effector domain of the bipartite response regulators"/>
    <property type="match status" value="1"/>
</dbReference>
<protein>
    <submittedName>
        <fullName evidence="6">DNA-binding response regulator</fullName>
    </submittedName>
</protein>
<feature type="domain" description="Response regulatory" evidence="5">
    <location>
        <begin position="16"/>
        <end position="133"/>
    </location>
</feature>
<keyword evidence="7" id="KW-1185">Reference proteome</keyword>
<evidence type="ECO:0000259" key="5">
    <source>
        <dbReference type="PROSITE" id="PS50110"/>
    </source>
</evidence>
<evidence type="ECO:0000313" key="7">
    <source>
        <dbReference type="Proteomes" id="UP000261704"/>
    </source>
</evidence>
<dbReference type="InterPro" id="IPR058245">
    <property type="entry name" value="NreC/VraR/RcsB-like_REC"/>
</dbReference>
<dbReference type="EMBL" id="CP032125">
    <property type="protein sequence ID" value="AXX96669.1"/>
    <property type="molecule type" value="Genomic_DNA"/>
</dbReference>
<proteinExistence type="predicted"/>
<dbReference type="InterPro" id="IPR011006">
    <property type="entry name" value="CheY-like_superfamily"/>
</dbReference>